<reference evidence="2 3" key="1">
    <citation type="submission" date="2023-07" db="EMBL/GenBank/DDBJ databases">
        <title>Genomic Encyclopedia of Type Strains, Phase IV (KMG-IV): sequencing the most valuable type-strain genomes for metagenomic binning, comparative biology and taxonomic classification.</title>
        <authorList>
            <person name="Goeker M."/>
        </authorList>
    </citation>
    <scope>NUCLEOTIDE SEQUENCE [LARGE SCALE GENOMIC DNA]</scope>
    <source>
        <strain evidence="2 3">DSM 11549</strain>
    </source>
</reference>
<keyword evidence="1" id="KW-1133">Transmembrane helix</keyword>
<organism evidence="2 3">
    <name type="scientific">Rhodopseudomonas julia</name>
    <dbReference type="NCBI Taxonomy" id="200617"/>
    <lineage>
        <taxon>Bacteria</taxon>
        <taxon>Pseudomonadati</taxon>
        <taxon>Pseudomonadota</taxon>
        <taxon>Alphaproteobacteria</taxon>
        <taxon>Hyphomicrobiales</taxon>
        <taxon>Nitrobacteraceae</taxon>
        <taxon>Rhodopseudomonas</taxon>
    </lineage>
</organism>
<dbReference type="EMBL" id="JAUSUK010000002">
    <property type="protein sequence ID" value="MDQ0326310.1"/>
    <property type="molecule type" value="Genomic_DNA"/>
</dbReference>
<feature type="transmembrane region" description="Helical" evidence="1">
    <location>
        <begin position="75"/>
        <end position="93"/>
    </location>
</feature>
<evidence type="ECO:0000256" key="1">
    <source>
        <dbReference type="SAM" id="Phobius"/>
    </source>
</evidence>
<evidence type="ECO:0000313" key="2">
    <source>
        <dbReference type="EMBL" id="MDQ0326310.1"/>
    </source>
</evidence>
<comment type="caution">
    <text evidence="2">The sequence shown here is derived from an EMBL/GenBank/DDBJ whole genome shotgun (WGS) entry which is preliminary data.</text>
</comment>
<keyword evidence="1" id="KW-0812">Transmembrane</keyword>
<accession>A0ABU0C711</accession>
<dbReference type="Proteomes" id="UP001230253">
    <property type="component" value="Unassembled WGS sequence"/>
</dbReference>
<evidence type="ECO:0000313" key="3">
    <source>
        <dbReference type="Proteomes" id="UP001230253"/>
    </source>
</evidence>
<feature type="transmembrane region" description="Helical" evidence="1">
    <location>
        <begin position="29"/>
        <end position="55"/>
    </location>
</feature>
<dbReference type="RefSeq" id="WP_307154502.1">
    <property type="nucleotide sequence ID" value="NZ_JAUSUK010000002.1"/>
</dbReference>
<name>A0ABU0C711_9BRAD</name>
<sequence>MTIIATGRRLRFTFTMTCFVSSMRIARRVFIGAAFGLVAGVLAALVVVDAVSAVASLRLDAFLSVRILRAMIAPASLRLMSARIASVGVGRFARRIMLGRVQMSAIIRR</sequence>
<gene>
    <name evidence="2" type="ORF">J2R99_002179</name>
</gene>
<keyword evidence="3" id="KW-1185">Reference proteome</keyword>
<protein>
    <submittedName>
        <fullName evidence="2">Uncharacterized protein</fullName>
    </submittedName>
</protein>
<proteinExistence type="predicted"/>
<keyword evidence="1" id="KW-0472">Membrane</keyword>